<accession>A0A4Y9JEY9</accession>
<name>A0A4Y9JEY9_9STRE</name>
<proteinExistence type="predicted"/>
<dbReference type="Pfam" id="PF11187">
    <property type="entry name" value="Mbeg1-like"/>
    <property type="match status" value="1"/>
</dbReference>
<evidence type="ECO:0000313" key="1">
    <source>
        <dbReference type="EMBL" id="TFU98519.1"/>
    </source>
</evidence>
<protein>
    <submittedName>
        <fullName evidence="1">DUF2974 domain-containing protein</fullName>
    </submittedName>
</protein>
<organism evidence="1 2">
    <name type="scientific">Streptococcus cuniculi</name>
    <dbReference type="NCBI Taxonomy" id="1432788"/>
    <lineage>
        <taxon>Bacteria</taxon>
        <taxon>Bacillati</taxon>
        <taxon>Bacillota</taxon>
        <taxon>Bacilli</taxon>
        <taxon>Lactobacillales</taxon>
        <taxon>Streptococcaceae</taxon>
        <taxon>Streptococcus</taxon>
    </lineage>
</organism>
<dbReference type="InterPro" id="IPR029058">
    <property type="entry name" value="AB_hydrolase_fold"/>
</dbReference>
<dbReference type="RefSeq" id="WP_135181192.1">
    <property type="nucleotide sequence ID" value="NZ_JADGKZ010000002.1"/>
</dbReference>
<dbReference type="OrthoDB" id="2365336at2"/>
<reference evidence="1 2" key="1">
    <citation type="submission" date="2019-03" db="EMBL/GenBank/DDBJ databases">
        <title>Diversity of the mouse oral microbiome.</title>
        <authorList>
            <person name="Joseph S."/>
            <person name="Aduse-Opoku J."/>
            <person name="Curtis M."/>
            <person name="Wade W."/>
            <person name="Hashim A."/>
        </authorList>
    </citation>
    <scope>NUCLEOTIDE SEQUENCE [LARGE SCALE GENOMIC DNA]</scope>
    <source>
        <strain evidence="1 2">WM131</strain>
    </source>
</reference>
<dbReference type="Gene3D" id="3.40.50.1820">
    <property type="entry name" value="alpha/beta hydrolase"/>
    <property type="match status" value="1"/>
</dbReference>
<comment type="caution">
    <text evidence="1">The sequence shown here is derived from an EMBL/GenBank/DDBJ whole genome shotgun (WGS) entry which is preliminary data.</text>
</comment>
<evidence type="ECO:0000313" key="2">
    <source>
        <dbReference type="Proteomes" id="UP000297253"/>
    </source>
</evidence>
<dbReference type="InterPro" id="IPR024499">
    <property type="entry name" value="Mbeg1-like"/>
</dbReference>
<dbReference type="Proteomes" id="UP000297253">
    <property type="component" value="Unassembled WGS sequence"/>
</dbReference>
<dbReference type="AlphaFoldDB" id="A0A4Y9JEY9"/>
<gene>
    <name evidence="1" type="ORF">E4T82_01760</name>
</gene>
<dbReference type="SUPFAM" id="SSF53474">
    <property type="entry name" value="alpha/beta-Hydrolases"/>
    <property type="match status" value="1"/>
</dbReference>
<sequence>MHKKYIDEEHLQIAMTEYLNPSLNRIVTTPDGRSIGTVTQVYDDVKGTGEQVYAIVNDPKLKPSEVSEVTVLFRGSTGINQITEQPKDVFDDWVKNDLLIGLRVQAQEHPNYSKNVDRSTPQLKAAAEHLKTIMASYPNAKINIYGHSLGSMKAQYSIADLSQEDIYRIQYAYIYNAPNVYGILDDYQKETVDLIKGRIYNFVDPKDWISMVGRDMKKGSIDAVGQVYYVDSKDLGMSDQHMTYGYQLDKYGNIKLLSISSSSIFKKISKNMQNYYAKKAKFGSKASSLSANEKLYLDSEQASIIGKGLGETVQQIHDRIQSLKQISVQDSEKLWSETLQVPWGFSLTPAEVQSAYIEAGMTHLSIVENTRDYGDEIVENLLI</sequence>
<dbReference type="EMBL" id="SPPD01000002">
    <property type="protein sequence ID" value="TFU98519.1"/>
    <property type="molecule type" value="Genomic_DNA"/>
</dbReference>